<organism evidence="10 11">
    <name type="scientific">Terasakiispira papahanaumokuakeensis</name>
    <dbReference type="NCBI Taxonomy" id="197479"/>
    <lineage>
        <taxon>Bacteria</taxon>
        <taxon>Pseudomonadati</taxon>
        <taxon>Pseudomonadota</taxon>
        <taxon>Gammaproteobacteria</taxon>
        <taxon>Oceanospirillales</taxon>
        <taxon>Terasakiispira</taxon>
    </lineage>
</organism>
<name>A0A1E2V728_9GAMM</name>
<evidence type="ECO:0000256" key="5">
    <source>
        <dbReference type="ARBA" id="ARBA00022960"/>
    </source>
</evidence>
<protein>
    <recommendedName>
        <fullName evidence="8">Rod shape-determining protein MreD</fullName>
    </recommendedName>
</protein>
<dbReference type="PANTHER" id="PTHR37484:SF1">
    <property type="entry name" value="ROD SHAPE-DETERMINING PROTEIN MRED"/>
    <property type="match status" value="1"/>
</dbReference>
<dbReference type="InterPro" id="IPR026034">
    <property type="entry name" value="MreD_proteobac"/>
</dbReference>
<evidence type="ECO:0000256" key="8">
    <source>
        <dbReference type="PIRNR" id="PIRNR018472"/>
    </source>
</evidence>
<feature type="transmembrane region" description="Helical" evidence="9">
    <location>
        <begin position="127"/>
        <end position="148"/>
    </location>
</feature>
<evidence type="ECO:0000256" key="3">
    <source>
        <dbReference type="ARBA" id="ARBA00022475"/>
    </source>
</evidence>
<comment type="similarity">
    <text evidence="2 8">Belongs to the MreD family.</text>
</comment>
<evidence type="ECO:0000313" key="11">
    <source>
        <dbReference type="Proteomes" id="UP000094291"/>
    </source>
</evidence>
<feature type="transmembrane region" description="Helical" evidence="9">
    <location>
        <begin position="12"/>
        <end position="34"/>
    </location>
</feature>
<comment type="caution">
    <text evidence="10">The sequence shown here is derived from an EMBL/GenBank/DDBJ whole genome shotgun (WGS) entry which is preliminary data.</text>
</comment>
<comment type="function">
    <text evidence="8">Involved in formation of the rod shape of the cell. May also contribute to regulation of formation of penicillin-binding proteins.</text>
</comment>
<dbReference type="GO" id="GO:0008360">
    <property type="term" value="P:regulation of cell shape"/>
    <property type="evidence" value="ECO:0007669"/>
    <property type="project" value="UniProtKB-UniRule"/>
</dbReference>
<dbReference type="GO" id="GO:0005886">
    <property type="term" value="C:plasma membrane"/>
    <property type="evidence" value="ECO:0007669"/>
    <property type="project" value="UniProtKB-SubCell"/>
</dbReference>
<keyword evidence="3 8" id="KW-1003">Cell membrane</keyword>
<evidence type="ECO:0000256" key="6">
    <source>
        <dbReference type="ARBA" id="ARBA00022989"/>
    </source>
</evidence>
<keyword evidence="4 9" id="KW-0812">Transmembrane</keyword>
<dbReference type="NCBIfam" id="TIGR03426">
    <property type="entry name" value="shape_MreD"/>
    <property type="match status" value="1"/>
</dbReference>
<evidence type="ECO:0000256" key="1">
    <source>
        <dbReference type="ARBA" id="ARBA00004651"/>
    </source>
</evidence>
<keyword evidence="11" id="KW-1185">Reference proteome</keyword>
<gene>
    <name evidence="10" type="ORF">BFW38_02950</name>
</gene>
<evidence type="ECO:0000256" key="7">
    <source>
        <dbReference type="ARBA" id="ARBA00023136"/>
    </source>
</evidence>
<evidence type="ECO:0000256" key="4">
    <source>
        <dbReference type="ARBA" id="ARBA00022692"/>
    </source>
</evidence>
<dbReference type="PANTHER" id="PTHR37484">
    <property type="entry name" value="ROD SHAPE-DETERMINING PROTEIN MRED"/>
    <property type="match status" value="1"/>
</dbReference>
<accession>A0A1E2V728</accession>
<keyword evidence="6 9" id="KW-1133">Transmembrane helix</keyword>
<dbReference type="PIRSF" id="PIRSF018472">
    <property type="entry name" value="MreD_proteobac"/>
    <property type="match status" value="1"/>
</dbReference>
<dbReference type="Pfam" id="PF04093">
    <property type="entry name" value="MreD"/>
    <property type="match status" value="1"/>
</dbReference>
<sequence length="162" mass="18365">MAERKLRGRWLINLTLLVALYLQALPMTDAWLLWRPEWLALILLYWCVMSPHRVSVTHGFICGLLLDLIEGTLLGQNAVALSLLCYLGHLTYQRVRMYNMVKQSGVIAVFIGISQLVFQWLQSVSGSGASIAYLMLPAVVSGLIWPWLSTLLHALRRRFGIN</sequence>
<proteinExistence type="inferred from homology"/>
<evidence type="ECO:0000313" key="10">
    <source>
        <dbReference type="EMBL" id="ODC02656.1"/>
    </source>
</evidence>
<reference evidence="10 11" key="1">
    <citation type="submission" date="2016-08" db="EMBL/GenBank/DDBJ databases">
        <authorList>
            <person name="Seilhamer J.J."/>
        </authorList>
    </citation>
    <scope>NUCLEOTIDE SEQUENCE [LARGE SCALE GENOMIC DNA]</scope>
    <source>
        <strain evidence="10 11">PH27A</strain>
    </source>
</reference>
<dbReference type="InterPro" id="IPR007227">
    <property type="entry name" value="Cell_shape_determining_MreD"/>
</dbReference>
<dbReference type="OrthoDB" id="6647425at2"/>
<comment type="subcellular location">
    <subcellularLocation>
        <location evidence="8">Cell inner membrane</location>
    </subcellularLocation>
    <subcellularLocation>
        <location evidence="1">Cell membrane</location>
        <topology evidence="1">Multi-pass membrane protein</topology>
    </subcellularLocation>
</comment>
<dbReference type="EMBL" id="MDTQ01000001">
    <property type="protein sequence ID" value="ODC02656.1"/>
    <property type="molecule type" value="Genomic_DNA"/>
</dbReference>
<keyword evidence="5 8" id="KW-0133">Cell shape</keyword>
<evidence type="ECO:0000256" key="2">
    <source>
        <dbReference type="ARBA" id="ARBA00007776"/>
    </source>
</evidence>
<dbReference type="Proteomes" id="UP000094291">
    <property type="component" value="Unassembled WGS sequence"/>
</dbReference>
<keyword evidence="7 8" id="KW-0472">Membrane</keyword>
<dbReference type="AlphaFoldDB" id="A0A1E2V728"/>
<dbReference type="RefSeq" id="WP_068997051.1">
    <property type="nucleotide sequence ID" value="NZ_MDTQ01000001.1"/>
</dbReference>
<dbReference type="STRING" id="197479.BFW38_02950"/>
<evidence type="ECO:0000256" key="9">
    <source>
        <dbReference type="SAM" id="Phobius"/>
    </source>
</evidence>
<feature type="transmembrane region" description="Helical" evidence="9">
    <location>
        <begin position="104"/>
        <end position="121"/>
    </location>
</feature>
<keyword evidence="8" id="KW-0997">Cell inner membrane</keyword>
<feature type="transmembrane region" description="Helical" evidence="9">
    <location>
        <begin position="73"/>
        <end position="92"/>
    </location>
</feature>